<feature type="chain" id="PRO_5002871000" description="DUF4168 domain-containing protein" evidence="1">
    <location>
        <begin position="25"/>
        <end position="108"/>
    </location>
</feature>
<dbReference type="EMBL" id="CP001344">
    <property type="protein sequence ID" value="ACL44161.1"/>
    <property type="molecule type" value="Genomic_DNA"/>
</dbReference>
<dbReference type="AlphaFoldDB" id="B8HRH3"/>
<protein>
    <recommendedName>
        <fullName evidence="3">DUF4168 domain-containing protein</fullName>
    </recommendedName>
</protein>
<sequence>MFNVLKTSALAGILILTMTPYVSAAELQPPSALVAQVGVTPGSLDGFDLGGLIIQNIQTAEMARKAMKSSDPEVRQMAEQIYNSSMSNLQSLMTMYMKKSPFRTTSPR</sequence>
<reference evidence="2" key="1">
    <citation type="submission" date="2009-01" db="EMBL/GenBank/DDBJ databases">
        <title>Complete sequence of chromosome Cyanothece sp. PCC 7425.</title>
        <authorList>
            <consortium name="US DOE Joint Genome Institute"/>
            <person name="Lucas S."/>
            <person name="Copeland A."/>
            <person name="Lapidus A."/>
            <person name="Glavina del Rio T."/>
            <person name="Dalin E."/>
            <person name="Tice H."/>
            <person name="Bruce D."/>
            <person name="Goodwin L."/>
            <person name="Pitluck S."/>
            <person name="Sims D."/>
            <person name="Meineke L."/>
            <person name="Brettin T."/>
            <person name="Detter J.C."/>
            <person name="Han C."/>
            <person name="Larimer F."/>
            <person name="Land M."/>
            <person name="Hauser L."/>
            <person name="Kyrpides N."/>
            <person name="Ovchinnikova G."/>
            <person name="Liberton M."/>
            <person name="Stoeckel J."/>
            <person name="Banerjee A."/>
            <person name="Singh A."/>
            <person name="Page L."/>
            <person name="Sato H."/>
            <person name="Zhao L."/>
            <person name="Sherman L."/>
            <person name="Pakrasi H."/>
            <person name="Richardson P."/>
        </authorList>
    </citation>
    <scope>NUCLEOTIDE SEQUENCE</scope>
    <source>
        <strain evidence="2">PCC 7425</strain>
    </source>
</reference>
<feature type="signal peptide" evidence="1">
    <location>
        <begin position="1"/>
        <end position="24"/>
    </location>
</feature>
<evidence type="ECO:0000256" key="1">
    <source>
        <dbReference type="SAM" id="SignalP"/>
    </source>
</evidence>
<dbReference type="KEGG" id="cyn:Cyan7425_1794"/>
<name>B8HRH3_CYAP4</name>
<dbReference type="HOGENOM" id="CLU_2192660_0_0_3"/>
<proteinExistence type="predicted"/>
<gene>
    <name evidence="2" type="ordered locus">Cyan7425_1794</name>
</gene>
<evidence type="ECO:0008006" key="3">
    <source>
        <dbReference type="Google" id="ProtNLM"/>
    </source>
</evidence>
<keyword evidence="1" id="KW-0732">Signal</keyword>
<accession>B8HRH3</accession>
<evidence type="ECO:0000313" key="2">
    <source>
        <dbReference type="EMBL" id="ACL44161.1"/>
    </source>
</evidence>
<organism evidence="2">
    <name type="scientific">Cyanothece sp. (strain PCC 7425 / ATCC 29141)</name>
    <dbReference type="NCBI Taxonomy" id="395961"/>
    <lineage>
        <taxon>Bacteria</taxon>
        <taxon>Bacillati</taxon>
        <taxon>Cyanobacteriota</taxon>
        <taxon>Cyanophyceae</taxon>
        <taxon>Gomontiellales</taxon>
        <taxon>Cyanothecaceae</taxon>
        <taxon>Cyanothece</taxon>
    </lineage>
</organism>